<dbReference type="InterPro" id="IPR004558">
    <property type="entry name" value="Coprogen_oxidase_HemN"/>
</dbReference>
<dbReference type="Pfam" id="PF06969">
    <property type="entry name" value="HemN_C"/>
    <property type="match status" value="1"/>
</dbReference>
<comment type="caution">
    <text evidence="17">The sequence shown here is derived from an EMBL/GenBank/DDBJ whole genome shotgun (WGS) entry which is preliminary data.</text>
</comment>
<protein>
    <recommendedName>
        <fullName evidence="15">Coproporphyrinogen-III oxidase</fullName>
        <ecNumber evidence="15">1.3.98.3</ecNumber>
    </recommendedName>
</protein>
<dbReference type="Proteomes" id="UP001297600">
    <property type="component" value="Unassembled WGS sequence"/>
</dbReference>
<keyword evidence="5 15" id="KW-0004">4Fe-4S</keyword>
<dbReference type="SFLD" id="SFLDG01065">
    <property type="entry name" value="anaerobic_coproporphyrinogen-I"/>
    <property type="match status" value="1"/>
</dbReference>
<comment type="catalytic activity">
    <reaction evidence="14 15">
        <text>coproporphyrinogen III + 2 S-adenosyl-L-methionine = protoporphyrinogen IX + 2 5'-deoxyadenosine + 2 L-methionine + 2 CO2</text>
        <dbReference type="Rhea" id="RHEA:15425"/>
        <dbReference type="ChEBI" id="CHEBI:16526"/>
        <dbReference type="ChEBI" id="CHEBI:17319"/>
        <dbReference type="ChEBI" id="CHEBI:57307"/>
        <dbReference type="ChEBI" id="CHEBI:57309"/>
        <dbReference type="ChEBI" id="CHEBI:57844"/>
        <dbReference type="ChEBI" id="CHEBI:59789"/>
        <dbReference type="EC" id="1.3.98.3"/>
    </reaction>
</comment>
<proteinExistence type="inferred from homology"/>
<evidence type="ECO:0000256" key="13">
    <source>
        <dbReference type="ARBA" id="ARBA00024295"/>
    </source>
</evidence>
<evidence type="ECO:0000259" key="16">
    <source>
        <dbReference type="PROSITE" id="PS51918"/>
    </source>
</evidence>
<dbReference type="InterPro" id="IPR058240">
    <property type="entry name" value="rSAM_sf"/>
</dbReference>
<keyword evidence="11 15" id="KW-0411">Iron-sulfur</keyword>
<reference evidence="17 18" key="1">
    <citation type="submission" date="2022-02" db="EMBL/GenBank/DDBJ databases">
        <title>Mesosutterella porci, a novel member of the family Sutterellaceae from pig feces.</title>
        <authorList>
            <person name="Wylensek D."/>
            <person name="Clavel T."/>
        </authorList>
    </citation>
    <scope>NUCLEOTIDE SEQUENCE [LARGE SCALE GENOMIC DNA]</scope>
    <source>
        <strain evidence="18">oilRF-744-wt-GAM-9</strain>
    </source>
</reference>
<evidence type="ECO:0000256" key="8">
    <source>
        <dbReference type="ARBA" id="ARBA00022723"/>
    </source>
</evidence>
<evidence type="ECO:0000256" key="15">
    <source>
        <dbReference type="PIRNR" id="PIRNR000167"/>
    </source>
</evidence>
<comment type="subcellular location">
    <subcellularLocation>
        <location evidence="1 15">Cytoplasm</location>
    </subcellularLocation>
</comment>
<dbReference type="PIRSF" id="PIRSF000167">
    <property type="entry name" value="HemN"/>
    <property type="match status" value="1"/>
</dbReference>
<evidence type="ECO:0000256" key="6">
    <source>
        <dbReference type="ARBA" id="ARBA00022490"/>
    </source>
</evidence>
<evidence type="ECO:0000256" key="7">
    <source>
        <dbReference type="ARBA" id="ARBA00022691"/>
    </source>
</evidence>
<accession>A0ABS9MSP5</accession>
<evidence type="ECO:0000256" key="5">
    <source>
        <dbReference type="ARBA" id="ARBA00022485"/>
    </source>
</evidence>
<evidence type="ECO:0000256" key="11">
    <source>
        <dbReference type="ARBA" id="ARBA00023014"/>
    </source>
</evidence>
<keyword evidence="12 15" id="KW-0627">Porphyrin biosynthesis</keyword>
<name>A0ABS9MSP5_9BURK</name>
<keyword evidence="8 15" id="KW-0479">Metal-binding</keyword>
<dbReference type="CDD" id="cd01335">
    <property type="entry name" value="Radical_SAM"/>
    <property type="match status" value="1"/>
</dbReference>
<dbReference type="GO" id="GO:0051989">
    <property type="term" value="F:coproporphyrinogen dehydrogenase activity"/>
    <property type="evidence" value="ECO:0007669"/>
    <property type="project" value="UniProtKB-EC"/>
</dbReference>
<dbReference type="InterPro" id="IPR007197">
    <property type="entry name" value="rSAM"/>
</dbReference>
<keyword evidence="18" id="KW-1185">Reference proteome</keyword>
<keyword evidence="6 15" id="KW-0963">Cytoplasm</keyword>
<dbReference type="InterPro" id="IPR023404">
    <property type="entry name" value="rSAM_horseshoe"/>
</dbReference>
<keyword evidence="9 15" id="KW-0560">Oxidoreductase</keyword>
<feature type="domain" description="Radical SAM core" evidence="16">
    <location>
        <begin position="55"/>
        <end position="292"/>
    </location>
</feature>
<dbReference type="NCBIfam" id="TIGR00538">
    <property type="entry name" value="hemN"/>
    <property type="match status" value="1"/>
</dbReference>
<dbReference type="InterPro" id="IPR010723">
    <property type="entry name" value="HemN_C"/>
</dbReference>
<comment type="function">
    <text evidence="13">Involved in the heme biosynthesis. Catalyzes the anaerobic oxidative decarboxylation of propionate groups of rings A and B of coproporphyrinogen III to yield the vinyl groups in protoporphyrinogen IX.</text>
</comment>
<dbReference type="PROSITE" id="PS51918">
    <property type="entry name" value="RADICAL_SAM"/>
    <property type="match status" value="1"/>
</dbReference>
<organism evidence="17 18">
    <name type="scientific">Mesosutterella porci</name>
    <dbReference type="NCBI Taxonomy" id="2915351"/>
    <lineage>
        <taxon>Bacteria</taxon>
        <taxon>Pseudomonadati</taxon>
        <taxon>Pseudomonadota</taxon>
        <taxon>Betaproteobacteria</taxon>
        <taxon>Burkholderiales</taxon>
        <taxon>Sutterellaceae</taxon>
        <taxon>Mesosutterella</taxon>
    </lineage>
</organism>
<sequence length="466" mass="52964">MGIPATSYVELPDLALLKKFDIPAPRYTSYPTADRFTREFGPEDYEAALQSRQDEPLRKALSLYVHIPFCSDVCYYCGCNKIVTRDHARAAQYLDVLAKEMDLVGKFLTGDREIEQLHFGGGSPTFLDNGELERVMTMIRQRFPLQKDGEFSIEADPRSTPADKIAKMAELGLNRMSLGVQDLNAEVQKAVNRIQPFELVRDTMQAARANGFHSINMDLIYGLPLQTEASFARTIEQVIELSPDRIALYHYAHLPNIFKPQRMIRNADLPSTETKVEIMFNAIRTLTANGYRYIGMDHFAKETDELSVAQKNGTLQRNFQGYSTRADCDMVALGASSISKVGRVYACNPRDTESYYAAINAGRLATMRGFRLSDEDELRHWVIMKIMCQFEVKKSEVEEKFGVDFDSHFAWELKHLAAYQKHELVSLHPDRIVVTPKGRIFVRAVAMQFDKYLRESDRAGGYSTIA</sequence>
<evidence type="ECO:0000256" key="3">
    <source>
        <dbReference type="ARBA" id="ARBA00005493"/>
    </source>
</evidence>
<comment type="pathway">
    <text evidence="2 15">Porphyrin-containing compound metabolism; protoporphyrin-IX biosynthesis; protoporphyrinogen-IX from coproporphyrinogen-III (AdoMet route): step 1/1.</text>
</comment>
<dbReference type="PANTHER" id="PTHR13932:SF6">
    <property type="entry name" value="OXYGEN-INDEPENDENT COPROPORPHYRINOGEN III OXIDASE"/>
    <property type="match status" value="1"/>
</dbReference>
<comment type="cofactor">
    <cofactor evidence="15">
        <name>[4Fe-4S] cluster</name>
        <dbReference type="ChEBI" id="CHEBI:49883"/>
    </cofactor>
    <text evidence="15">Binds 1 [4Fe-4S] cluster. The cluster is coordinated with 3 cysteines and an exchangeable S-adenosyl-L-methionine.</text>
</comment>
<dbReference type="EMBL" id="JAKNCT010000011">
    <property type="protein sequence ID" value="MCG5031630.1"/>
    <property type="molecule type" value="Genomic_DNA"/>
</dbReference>
<dbReference type="Gene3D" id="1.10.10.920">
    <property type="match status" value="1"/>
</dbReference>
<dbReference type="Gene3D" id="3.80.30.20">
    <property type="entry name" value="tm_1862 like domain"/>
    <property type="match status" value="1"/>
</dbReference>
<evidence type="ECO:0000256" key="2">
    <source>
        <dbReference type="ARBA" id="ARBA00004785"/>
    </source>
</evidence>
<evidence type="ECO:0000256" key="9">
    <source>
        <dbReference type="ARBA" id="ARBA00023002"/>
    </source>
</evidence>
<dbReference type="SMART" id="SM00729">
    <property type="entry name" value="Elp3"/>
    <property type="match status" value="1"/>
</dbReference>
<dbReference type="SFLD" id="SFLDS00029">
    <property type="entry name" value="Radical_SAM"/>
    <property type="match status" value="1"/>
</dbReference>
<comment type="subunit">
    <text evidence="4">Monomer.</text>
</comment>
<evidence type="ECO:0000313" key="18">
    <source>
        <dbReference type="Proteomes" id="UP001297600"/>
    </source>
</evidence>
<keyword evidence="10 15" id="KW-0408">Iron</keyword>
<evidence type="ECO:0000256" key="14">
    <source>
        <dbReference type="ARBA" id="ARBA00048321"/>
    </source>
</evidence>
<evidence type="ECO:0000313" key="17">
    <source>
        <dbReference type="EMBL" id="MCG5031630.1"/>
    </source>
</evidence>
<dbReference type="EC" id="1.3.98.3" evidence="15"/>
<evidence type="ECO:0000256" key="4">
    <source>
        <dbReference type="ARBA" id="ARBA00011245"/>
    </source>
</evidence>
<evidence type="ECO:0000256" key="12">
    <source>
        <dbReference type="ARBA" id="ARBA00023244"/>
    </source>
</evidence>
<dbReference type="PANTHER" id="PTHR13932">
    <property type="entry name" value="COPROPORPHYRINIGEN III OXIDASE"/>
    <property type="match status" value="1"/>
</dbReference>
<dbReference type="InterPro" id="IPR034505">
    <property type="entry name" value="Coproporphyrinogen-III_oxidase"/>
</dbReference>
<comment type="similarity">
    <text evidence="3 15">Belongs to the anaerobic coproporphyrinogen-III oxidase family.</text>
</comment>
<dbReference type="RefSeq" id="WP_237979814.1">
    <property type="nucleotide sequence ID" value="NZ_JAKNCT010000011.1"/>
</dbReference>
<dbReference type="InterPro" id="IPR006638">
    <property type="entry name" value="Elp3/MiaA/NifB-like_rSAM"/>
</dbReference>
<keyword evidence="7 15" id="KW-0949">S-adenosyl-L-methionine</keyword>
<evidence type="ECO:0000256" key="10">
    <source>
        <dbReference type="ARBA" id="ARBA00023004"/>
    </source>
</evidence>
<evidence type="ECO:0000256" key="1">
    <source>
        <dbReference type="ARBA" id="ARBA00004496"/>
    </source>
</evidence>
<gene>
    <name evidence="17" type="primary">hemN</name>
    <name evidence="17" type="ORF">MAF45_09285</name>
</gene>
<dbReference type="Pfam" id="PF04055">
    <property type="entry name" value="Radical_SAM"/>
    <property type="match status" value="1"/>
</dbReference>
<dbReference type="SUPFAM" id="SSF102114">
    <property type="entry name" value="Radical SAM enzymes"/>
    <property type="match status" value="1"/>
</dbReference>